<dbReference type="AlphaFoldDB" id="A0A7R7EJB6"/>
<accession>A0A7R7EJB6</accession>
<feature type="domain" description="Sporulation stage II protein D amidase enhancer LytB N-terminal" evidence="1">
    <location>
        <begin position="463"/>
        <end position="555"/>
    </location>
</feature>
<dbReference type="PANTHER" id="PTHR30032:SF4">
    <property type="entry name" value="AMIDASE ENHANCER"/>
    <property type="match status" value="1"/>
</dbReference>
<sequence>MQLNSKKEITKGEDNKQKEVTISMNGDQITRAQMAKMMSFLFYSEVDCSNLNREISYNDTTMNDWYDEYINAIYSVGIMKEDKVFRPMEWLTYEDTKKVMEDFVVVMNAKVADSKLNITDITDHLGFKMDEKKPQNPILKSEWLSVYDTLLNEMKVLSQKTANDDSKEFLKQSSEVVVTKLYVVGTDKTLANLSEPSVVGEDKIYSSKGYDFKEYEDNTIEVYTSGDEIVCMKDQVGGEISLNNVYILSSKDKKISAFINGYEKTFYAQNELSEDVKKVVGDLVIQDKKVVKVKIKPDTIKSKVITATKDYVELEDYGKVHFEDNYKIYKLYGDLAMEQTNSILVGYKNADFVITNGKICAVLIKESINAKTIRVLIKTSNYQDIFHKDIKFKVNSTFTIKYGKNKKTYKAGKVITIKSNSKFLKDGRLVIDPNKENSKITILSITRSSGHPQYRGSMEIKAYDEGLTLINELPLEEYLYAVVPSEMPNDYGTEALKVQAICARSYAVNQLMNNSRSDYGAHVDDSSSYQVYNNYPETKESILAVKDTYGNVLEYNNSIILAYYFSTSCGYTTSARDVWGTSGELKYLMGSFQSNKKEDLDLTDEKKFRDFILSNKIKTYDKKFPWYRWNVTISAENLKKSIDSTLASRYIANPNLIKTLVTSKDQSTYKSIPIDTIGEVQKIQVESRGTGGIITELIIEGSKNTVKILTEYNIRTILAPIYDTISRQDGSKVSNLTMLPSAFFVVDRSAKNGGNYFTFHGGGYGHGVGMSQNGVKALTDDGKNYKDILSIYYAGTKLANIYKK</sequence>
<dbReference type="Proteomes" id="UP000595897">
    <property type="component" value="Chromosome"/>
</dbReference>
<dbReference type="InterPro" id="IPR013693">
    <property type="entry name" value="SpoIID/LytB_N"/>
</dbReference>
<organism evidence="2 3">
    <name type="scientific">Anaeromicropila herbilytica</name>
    <dbReference type="NCBI Taxonomy" id="2785025"/>
    <lineage>
        <taxon>Bacteria</taxon>
        <taxon>Bacillati</taxon>
        <taxon>Bacillota</taxon>
        <taxon>Clostridia</taxon>
        <taxon>Lachnospirales</taxon>
        <taxon>Lachnospiraceae</taxon>
        <taxon>Anaeromicropila</taxon>
    </lineage>
</organism>
<evidence type="ECO:0000259" key="1">
    <source>
        <dbReference type="Pfam" id="PF08486"/>
    </source>
</evidence>
<evidence type="ECO:0000313" key="2">
    <source>
        <dbReference type="EMBL" id="BCN29820.1"/>
    </source>
</evidence>
<dbReference type="Pfam" id="PF08486">
    <property type="entry name" value="SpoIID"/>
    <property type="match status" value="1"/>
</dbReference>
<dbReference type="KEGG" id="ahb:bsdtb5_11150"/>
<dbReference type="InterPro" id="IPR051922">
    <property type="entry name" value="Bact_Sporulation_Assoc"/>
</dbReference>
<keyword evidence="3" id="KW-1185">Reference proteome</keyword>
<dbReference type="EMBL" id="AP024169">
    <property type="protein sequence ID" value="BCN29820.1"/>
    <property type="molecule type" value="Genomic_DNA"/>
</dbReference>
<dbReference type="PANTHER" id="PTHR30032">
    <property type="entry name" value="N-ACETYLMURAMOYL-L-ALANINE AMIDASE-RELATED"/>
    <property type="match status" value="1"/>
</dbReference>
<name>A0A7R7EJB6_9FIRM</name>
<dbReference type="InterPro" id="IPR013486">
    <property type="entry name" value="SpoIID/LytB"/>
</dbReference>
<protein>
    <recommendedName>
        <fullName evidence="1">Sporulation stage II protein D amidase enhancer LytB N-terminal domain-containing protein</fullName>
    </recommendedName>
</protein>
<evidence type="ECO:0000313" key="3">
    <source>
        <dbReference type="Proteomes" id="UP000595897"/>
    </source>
</evidence>
<proteinExistence type="predicted"/>
<dbReference type="GO" id="GO:0030435">
    <property type="term" value="P:sporulation resulting in formation of a cellular spore"/>
    <property type="evidence" value="ECO:0007669"/>
    <property type="project" value="InterPro"/>
</dbReference>
<dbReference type="NCBIfam" id="TIGR02669">
    <property type="entry name" value="SpoIID_LytB"/>
    <property type="match status" value="1"/>
</dbReference>
<reference evidence="2 3" key="1">
    <citation type="submission" date="2020-11" db="EMBL/GenBank/DDBJ databases">
        <title>Draft genome sequencing of a Lachnospiraceae strain isolated from anoxic soil subjected to BSD treatment.</title>
        <authorList>
            <person name="Uek A."/>
            <person name="Tonouchi A."/>
        </authorList>
    </citation>
    <scope>NUCLEOTIDE SEQUENCE [LARGE SCALE GENOMIC DNA]</scope>
    <source>
        <strain evidence="2 3">TB5</strain>
    </source>
</reference>
<gene>
    <name evidence="2" type="ORF">bsdtb5_11150</name>
</gene>
<dbReference type="GO" id="GO:0030288">
    <property type="term" value="C:outer membrane-bounded periplasmic space"/>
    <property type="evidence" value="ECO:0007669"/>
    <property type="project" value="TreeGrafter"/>
</dbReference>